<keyword evidence="9" id="KW-1185">Reference proteome</keyword>
<evidence type="ECO:0000259" key="7">
    <source>
        <dbReference type="PROSITE" id="PS51900"/>
    </source>
</evidence>
<evidence type="ECO:0000313" key="9">
    <source>
        <dbReference type="Proteomes" id="UP001055167"/>
    </source>
</evidence>
<feature type="domain" description="Tyr recombinase" evidence="6">
    <location>
        <begin position="343"/>
        <end position="543"/>
    </location>
</feature>
<keyword evidence="3 5" id="KW-0238">DNA-binding</keyword>
<organism evidence="8 9">
    <name type="scientific">Methylobacterium crusticola</name>
    <dbReference type="NCBI Taxonomy" id="1697972"/>
    <lineage>
        <taxon>Bacteria</taxon>
        <taxon>Pseudomonadati</taxon>
        <taxon>Pseudomonadota</taxon>
        <taxon>Alphaproteobacteria</taxon>
        <taxon>Hyphomicrobiales</taxon>
        <taxon>Methylobacteriaceae</taxon>
        <taxon>Methylobacterium</taxon>
    </lineage>
</organism>
<dbReference type="Pfam" id="PF20172">
    <property type="entry name" value="DUF6538"/>
    <property type="match status" value="1"/>
</dbReference>
<gene>
    <name evidence="8" type="primary">xerC_2</name>
    <name evidence="8" type="ORF">OPKNFCMD_3229</name>
</gene>
<dbReference type="InterPro" id="IPR046668">
    <property type="entry name" value="DUF6538"/>
</dbReference>
<dbReference type="Proteomes" id="UP001055167">
    <property type="component" value="Unassembled WGS sequence"/>
</dbReference>
<evidence type="ECO:0000256" key="5">
    <source>
        <dbReference type="PROSITE-ProRule" id="PRU01248"/>
    </source>
</evidence>
<dbReference type="InterPro" id="IPR050090">
    <property type="entry name" value="Tyrosine_recombinase_XerCD"/>
</dbReference>
<evidence type="ECO:0000256" key="4">
    <source>
        <dbReference type="ARBA" id="ARBA00023172"/>
    </source>
</evidence>
<keyword evidence="4" id="KW-0233">DNA recombination</keyword>
<dbReference type="PANTHER" id="PTHR30349">
    <property type="entry name" value="PHAGE INTEGRASE-RELATED"/>
    <property type="match status" value="1"/>
</dbReference>
<protein>
    <submittedName>
        <fullName evidence="8">Tyrosine recombinase XerC</fullName>
    </submittedName>
</protein>
<dbReference type="InterPro" id="IPR013762">
    <property type="entry name" value="Integrase-like_cat_sf"/>
</dbReference>
<dbReference type="RefSeq" id="WP_128562708.1">
    <property type="nucleotide sequence ID" value="NZ_BPQH01000009.1"/>
</dbReference>
<evidence type="ECO:0000256" key="2">
    <source>
        <dbReference type="ARBA" id="ARBA00022908"/>
    </source>
</evidence>
<dbReference type="PROSITE" id="PS51900">
    <property type="entry name" value="CB"/>
    <property type="match status" value="1"/>
</dbReference>
<dbReference type="InterPro" id="IPR011010">
    <property type="entry name" value="DNA_brk_join_enz"/>
</dbReference>
<dbReference type="Gene3D" id="1.10.150.130">
    <property type="match status" value="1"/>
</dbReference>
<feature type="domain" description="Core-binding (CB)" evidence="7">
    <location>
        <begin position="231"/>
        <end position="320"/>
    </location>
</feature>
<sequence>MALMTTRPFKHPKTGVYHLRRGVPLDLRLLVGKREEKRSLGTKDPIEAKRLHAVALAELERRWAHLRAGLGRNQDVPLEPEAPPAPRSLSEREAHERAAWIYANWLNRHRENPSQQRFWPTDLYEHLWAVHTPRLEIREDGKTTVRSVLNLVQWERVSELEAWCVDQAETLLFVHDIETDEASKLKLAKAIAAQVQRASLTLAALVRGEPEPDAAPSAASAPARRPTSSRITLTGLVEAWWQEAQKAGRARSTYESYSGTVRALSEFLKHDDATKVTAEDVIAFKDHRLASVKRNGKPISPTTVKNSDLAGLKAVFGWAVANRRLPENPASEVTVQKVARVRTRSPDFTHEEAAKLLRAALNHKRGGERPQTYAAKRWIPWLMAFTGARVGELVQLRKHDVRKAKVEGHPDGVWVLRITPEAGTVKTKQAREVPLHPQLVELGFPQFVEGVREERLFLVPDDDGNVSGRLQAVKNRLAEFAREQVDDPNVSPNHAWRHRFRSVATDAGISGNVIDAICGWSPRSVGERYGTVPLKARADAIIQLPRIVV</sequence>
<evidence type="ECO:0000259" key="6">
    <source>
        <dbReference type="PROSITE" id="PS51898"/>
    </source>
</evidence>
<dbReference type="Gene3D" id="1.10.443.10">
    <property type="entry name" value="Intergrase catalytic core"/>
    <property type="match status" value="1"/>
</dbReference>
<dbReference type="InterPro" id="IPR002104">
    <property type="entry name" value="Integrase_catalytic"/>
</dbReference>
<reference evidence="8" key="2">
    <citation type="submission" date="2021-08" db="EMBL/GenBank/DDBJ databases">
        <authorList>
            <person name="Tani A."/>
            <person name="Ola A."/>
            <person name="Ogura Y."/>
            <person name="Katsura K."/>
            <person name="Hayashi T."/>
        </authorList>
    </citation>
    <scope>NUCLEOTIDE SEQUENCE</scope>
    <source>
        <strain evidence="8">KCTC 52305</strain>
    </source>
</reference>
<dbReference type="InterPro" id="IPR010998">
    <property type="entry name" value="Integrase_recombinase_N"/>
</dbReference>
<evidence type="ECO:0000313" key="8">
    <source>
        <dbReference type="EMBL" id="GJD50486.1"/>
    </source>
</evidence>
<evidence type="ECO:0000256" key="1">
    <source>
        <dbReference type="ARBA" id="ARBA00008857"/>
    </source>
</evidence>
<reference evidence="8" key="1">
    <citation type="journal article" date="2021" name="Front. Microbiol.">
        <title>Comprehensive Comparative Genomics and Phenotyping of Methylobacterium Species.</title>
        <authorList>
            <person name="Alessa O."/>
            <person name="Ogura Y."/>
            <person name="Fujitani Y."/>
            <person name="Takami H."/>
            <person name="Hayashi T."/>
            <person name="Sahin N."/>
            <person name="Tani A."/>
        </authorList>
    </citation>
    <scope>NUCLEOTIDE SEQUENCE</scope>
    <source>
        <strain evidence="8">KCTC 52305</strain>
    </source>
</reference>
<name>A0ABQ4QZM8_9HYPH</name>
<dbReference type="EMBL" id="BPQH01000009">
    <property type="protein sequence ID" value="GJD50486.1"/>
    <property type="molecule type" value="Genomic_DNA"/>
</dbReference>
<dbReference type="InterPro" id="IPR044068">
    <property type="entry name" value="CB"/>
</dbReference>
<dbReference type="PROSITE" id="PS51898">
    <property type="entry name" value="TYR_RECOMBINASE"/>
    <property type="match status" value="1"/>
</dbReference>
<keyword evidence="2" id="KW-0229">DNA integration</keyword>
<comment type="similarity">
    <text evidence="1">Belongs to the 'phage' integrase family.</text>
</comment>
<dbReference type="PANTHER" id="PTHR30349:SF41">
    <property type="entry name" value="INTEGRASE_RECOMBINASE PROTEIN MJ0367-RELATED"/>
    <property type="match status" value="1"/>
</dbReference>
<proteinExistence type="inferred from homology"/>
<accession>A0ABQ4QZM8</accession>
<comment type="caution">
    <text evidence="8">The sequence shown here is derived from an EMBL/GenBank/DDBJ whole genome shotgun (WGS) entry which is preliminary data.</text>
</comment>
<evidence type="ECO:0000256" key="3">
    <source>
        <dbReference type="ARBA" id="ARBA00023125"/>
    </source>
</evidence>
<dbReference type="SUPFAM" id="SSF56349">
    <property type="entry name" value="DNA breaking-rejoining enzymes"/>
    <property type="match status" value="1"/>
</dbReference>